<keyword evidence="2" id="KW-1185">Reference proteome</keyword>
<evidence type="ECO:0000313" key="1">
    <source>
        <dbReference type="EMBL" id="KZT36658.1"/>
    </source>
</evidence>
<sequence length="457" mass="50583">MTFLGCHDEIQSEILQWVFEDSHLWESLEYLRYLEGMRLINRQLNKVVLECGQLWSTVHLDWPESVLLAHHARSKDCELAVFFNTNVEGSAATRPTLARCAKFLADNMGRTYYLDATIANGTCIGALANAIATTPAPRLETLKLYLGDRVNNVHRMFADNAPRLRDAAIHRGPFKHLHHISTLTKLEILVTQAVGKKLVTVLQDMPQLEEVLLVGDQSIGEATGELSIQLPNCKKFTLKNMPTNYARHILLHVGLRTDTHVHVGLLLSPNDVSSGVFQFLPSYLPPPIKAAKSLMLQIRPETVIIQADSFPPVAFSIDYTALHEALLERDEGALETFAGILSFLALSPSMNPEKLVIYNAPPSETETTFSSIAVTGIPAVWDQLYTACDLVEQVQFFGDLAAPVASLRQLVTQGVSVLPKVWKVDIGRGGRSQSTVDDINYIAHARRFAICAPTQAV</sequence>
<reference evidence="1 2" key="1">
    <citation type="journal article" date="2016" name="Mol. Biol. Evol.">
        <title>Comparative Genomics of Early-Diverging Mushroom-Forming Fungi Provides Insights into the Origins of Lignocellulose Decay Capabilities.</title>
        <authorList>
            <person name="Nagy L.G."/>
            <person name="Riley R."/>
            <person name="Tritt A."/>
            <person name="Adam C."/>
            <person name="Daum C."/>
            <person name="Floudas D."/>
            <person name="Sun H."/>
            <person name="Yadav J.S."/>
            <person name="Pangilinan J."/>
            <person name="Larsson K.H."/>
            <person name="Matsuura K."/>
            <person name="Barry K."/>
            <person name="Labutti K."/>
            <person name="Kuo R."/>
            <person name="Ohm R.A."/>
            <person name="Bhattacharya S.S."/>
            <person name="Shirouzu T."/>
            <person name="Yoshinaga Y."/>
            <person name="Martin F.M."/>
            <person name="Grigoriev I.V."/>
            <person name="Hibbett D.S."/>
        </authorList>
    </citation>
    <scope>NUCLEOTIDE SEQUENCE [LARGE SCALE GENOMIC DNA]</scope>
    <source>
        <strain evidence="1 2">HHB10207 ss-3</strain>
    </source>
</reference>
<evidence type="ECO:0008006" key="3">
    <source>
        <dbReference type="Google" id="ProtNLM"/>
    </source>
</evidence>
<dbReference type="Proteomes" id="UP000076798">
    <property type="component" value="Unassembled WGS sequence"/>
</dbReference>
<organism evidence="1 2">
    <name type="scientific">Sistotremastrum suecicum HHB10207 ss-3</name>
    <dbReference type="NCBI Taxonomy" id="1314776"/>
    <lineage>
        <taxon>Eukaryota</taxon>
        <taxon>Fungi</taxon>
        <taxon>Dikarya</taxon>
        <taxon>Basidiomycota</taxon>
        <taxon>Agaricomycotina</taxon>
        <taxon>Agaricomycetes</taxon>
        <taxon>Sistotremastrales</taxon>
        <taxon>Sistotremastraceae</taxon>
        <taxon>Sistotremastrum</taxon>
    </lineage>
</organism>
<evidence type="ECO:0000313" key="2">
    <source>
        <dbReference type="Proteomes" id="UP000076798"/>
    </source>
</evidence>
<proteinExistence type="predicted"/>
<gene>
    <name evidence="1" type="ORF">SISSUDRAFT_1049596</name>
</gene>
<dbReference type="AlphaFoldDB" id="A0A166BRB2"/>
<dbReference type="EMBL" id="KV428102">
    <property type="protein sequence ID" value="KZT36658.1"/>
    <property type="molecule type" value="Genomic_DNA"/>
</dbReference>
<accession>A0A166BRB2</accession>
<name>A0A166BRB2_9AGAM</name>
<protein>
    <recommendedName>
        <fullName evidence="3">F-box domain-containing protein</fullName>
    </recommendedName>
</protein>